<keyword evidence="4" id="KW-0804">Transcription</keyword>
<accession>A0A7W4K4Z3</accession>
<dbReference type="Gene3D" id="3.40.190.10">
    <property type="entry name" value="Periplasmic binding protein-like II"/>
    <property type="match status" value="2"/>
</dbReference>
<dbReference type="Gene3D" id="1.10.10.10">
    <property type="entry name" value="Winged helix-like DNA-binding domain superfamily/Winged helix DNA-binding domain"/>
    <property type="match status" value="1"/>
</dbReference>
<comment type="similarity">
    <text evidence="1">Belongs to the LysR transcriptional regulatory family.</text>
</comment>
<dbReference type="PANTHER" id="PTHR30579:SF7">
    <property type="entry name" value="HTH-TYPE TRANSCRIPTIONAL REGULATOR LRHA-RELATED"/>
    <property type="match status" value="1"/>
</dbReference>
<evidence type="ECO:0000256" key="3">
    <source>
        <dbReference type="ARBA" id="ARBA00023125"/>
    </source>
</evidence>
<dbReference type="SUPFAM" id="SSF53850">
    <property type="entry name" value="Periplasmic binding protein-like II"/>
    <property type="match status" value="1"/>
</dbReference>
<evidence type="ECO:0000256" key="2">
    <source>
        <dbReference type="ARBA" id="ARBA00023015"/>
    </source>
</evidence>
<evidence type="ECO:0000313" key="7">
    <source>
        <dbReference type="Proteomes" id="UP000578030"/>
    </source>
</evidence>
<keyword evidence="3" id="KW-0238">DNA-binding</keyword>
<protein>
    <submittedName>
        <fullName evidence="6">LysR family transcriptional regulator</fullName>
    </submittedName>
</protein>
<evidence type="ECO:0000259" key="5">
    <source>
        <dbReference type="PROSITE" id="PS50931"/>
    </source>
</evidence>
<dbReference type="InterPro" id="IPR036390">
    <property type="entry name" value="WH_DNA-bd_sf"/>
</dbReference>
<dbReference type="InterPro" id="IPR000847">
    <property type="entry name" value="LysR_HTH_N"/>
</dbReference>
<proteinExistence type="inferred from homology"/>
<dbReference type="PROSITE" id="PS50931">
    <property type="entry name" value="HTH_LYSR"/>
    <property type="match status" value="1"/>
</dbReference>
<dbReference type="AlphaFoldDB" id="A0A7W4K4Z3"/>
<dbReference type="Proteomes" id="UP000578030">
    <property type="component" value="Unassembled WGS sequence"/>
</dbReference>
<evidence type="ECO:0000256" key="1">
    <source>
        <dbReference type="ARBA" id="ARBA00009437"/>
    </source>
</evidence>
<evidence type="ECO:0000256" key="4">
    <source>
        <dbReference type="ARBA" id="ARBA00023163"/>
    </source>
</evidence>
<reference evidence="6 7" key="1">
    <citation type="submission" date="2020-04" db="EMBL/GenBank/DDBJ databases">
        <title>Description of novel Gluconacetobacter.</title>
        <authorList>
            <person name="Sombolestani A."/>
        </authorList>
    </citation>
    <scope>NUCLEOTIDE SEQUENCE [LARGE SCALE GENOMIC DNA]</scope>
    <source>
        <strain evidence="6 7">LMG 27802</strain>
    </source>
</reference>
<dbReference type="InterPro" id="IPR050176">
    <property type="entry name" value="LTTR"/>
</dbReference>
<feature type="domain" description="HTH lysR-type" evidence="5">
    <location>
        <begin position="6"/>
        <end position="63"/>
    </location>
</feature>
<sequence>MQPDDLDLEDLKIFLAVVDGGGFTAAARRVGRTQSAVSLRVRKLEGLIGRPLFTRNAHSTIPTPAGEMLEGHARDLLDRSRSALRRLRGPETAGTVRLGLGEVFVPDCLPRVLARFRHAYPGVTLEVQVGLAADLLTRLEAGGLDLVLANREDGQTVPGRVVWREPLCWIAGRAYPHAMPPFAADGALEFVTLPPQCCYRRIACTLLRAAGRQVRIVYSCSTVAGVEAALEAGWGVAVLGRSSLQRCRGLRDVGAGLPPLPSCEIAIFGERHDNGPALGELVRFMEDALRDQAARPLAVPA</sequence>
<comment type="caution">
    <text evidence="6">The sequence shown here is derived from an EMBL/GenBank/DDBJ whole genome shotgun (WGS) entry which is preliminary data.</text>
</comment>
<name>A0A7W4K4Z3_9PROT</name>
<dbReference type="SUPFAM" id="SSF46785">
    <property type="entry name" value="Winged helix' DNA-binding domain"/>
    <property type="match status" value="1"/>
</dbReference>
<dbReference type="Pfam" id="PF00126">
    <property type="entry name" value="HTH_1"/>
    <property type="match status" value="1"/>
</dbReference>
<dbReference type="PANTHER" id="PTHR30579">
    <property type="entry name" value="TRANSCRIPTIONAL REGULATOR"/>
    <property type="match status" value="1"/>
</dbReference>
<dbReference type="GO" id="GO:0003677">
    <property type="term" value="F:DNA binding"/>
    <property type="evidence" value="ECO:0007669"/>
    <property type="project" value="UniProtKB-KW"/>
</dbReference>
<dbReference type="InterPro" id="IPR005119">
    <property type="entry name" value="LysR_subst-bd"/>
</dbReference>
<keyword evidence="2" id="KW-0805">Transcription regulation</keyword>
<dbReference type="GO" id="GO:0003700">
    <property type="term" value="F:DNA-binding transcription factor activity"/>
    <property type="evidence" value="ECO:0007669"/>
    <property type="project" value="InterPro"/>
</dbReference>
<dbReference type="Pfam" id="PF03466">
    <property type="entry name" value="LysR_substrate"/>
    <property type="match status" value="1"/>
</dbReference>
<dbReference type="EMBL" id="JABEQM010000002">
    <property type="protein sequence ID" value="MBB2200504.1"/>
    <property type="molecule type" value="Genomic_DNA"/>
</dbReference>
<dbReference type="InterPro" id="IPR036388">
    <property type="entry name" value="WH-like_DNA-bd_sf"/>
</dbReference>
<evidence type="ECO:0000313" key="6">
    <source>
        <dbReference type="EMBL" id="MBB2200504.1"/>
    </source>
</evidence>
<dbReference type="PRINTS" id="PR00039">
    <property type="entry name" value="HTHLYSR"/>
</dbReference>
<dbReference type="RefSeq" id="WP_182954156.1">
    <property type="nucleotide sequence ID" value="NZ_JABEQM010000002.1"/>
</dbReference>
<organism evidence="6 7">
    <name type="scientific">Gluconacetobacter tumulisoli</name>
    <dbReference type="NCBI Taxonomy" id="1286189"/>
    <lineage>
        <taxon>Bacteria</taxon>
        <taxon>Pseudomonadati</taxon>
        <taxon>Pseudomonadota</taxon>
        <taxon>Alphaproteobacteria</taxon>
        <taxon>Acetobacterales</taxon>
        <taxon>Acetobacteraceae</taxon>
        <taxon>Gluconacetobacter</taxon>
    </lineage>
</organism>
<gene>
    <name evidence="6" type="ORF">HLH28_02745</name>
</gene>
<keyword evidence="7" id="KW-1185">Reference proteome</keyword>